<dbReference type="CDD" id="cd09272">
    <property type="entry name" value="RNase_HI_RT_Ty1"/>
    <property type="match status" value="1"/>
</dbReference>
<dbReference type="EMBL" id="BMAU01021387">
    <property type="protein sequence ID" value="GFY29395.1"/>
    <property type="molecule type" value="Genomic_DNA"/>
</dbReference>
<evidence type="ECO:0000256" key="2">
    <source>
        <dbReference type="ARBA" id="ARBA00022612"/>
    </source>
</evidence>
<dbReference type="GO" id="GO:0006508">
    <property type="term" value="P:proteolysis"/>
    <property type="evidence" value="ECO:0007669"/>
    <property type="project" value="UniProtKB-KW"/>
</dbReference>
<dbReference type="PROSITE" id="PS50994">
    <property type="entry name" value="INTEGRASE"/>
    <property type="match status" value="1"/>
</dbReference>
<keyword evidence="8" id="KW-0378">Hydrolase</keyword>
<evidence type="ECO:0000313" key="21">
    <source>
        <dbReference type="EMBL" id="GFY29395.1"/>
    </source>
</evidence>
<keyword evidence="9" id="KW-0067">ATP-binding</keyword>
<keyword evidence="6" id="KW-0547">Nucleotide-binding</keyword>
<keyword evidence="10" id="KW-0460">Magnesium</keyword>
<keyword evidence="13" id="KW-0808">Transferase</keyword>
<dbReference type="Gene3D" id="3.30.420.10">
    <property type="entry name" value="Ribonuclease H-like superfamily/Ribonuclease H"/>
    <property type="match status" value="1"/>
</dbReference>
<dbReference type="SMART" id="SM00343">
    <property type="entry name" value="ZnF_C2HC"/>
    <property type="match status" value="2"/>
</dbReference>
<evidence type="ECO:0000256" key="18">
    <source>
        <dbReference type="SAM" id="MobiDB-lite"/>
    </source>
</evidence>
<dbReference type="Pfam" id="PF25597">
    <property type="entry name" value="SH3_retrovirus"/>
    <property type="match status" value="1"/>
</dbReference>
<dbReference type="InterPro" id="IPR001584">
    <property type="entry name" value="Integrase_cat-core"/>
</dbReference>
<gene>
    <name evidence="21" type="ORF">TNCV_4725221</name>
</gene>
<keyword evidence="2" id="KW-1188">Viral release from host cell</keyword>
<dbReference type="GO" id="GO:0003964">
    <property type="term" value="F:RNA-directed DNA polymerase activity"/>
    <property type="evidence" value="ECO:0007669"/>
    <property type="project" value="UniProtKB-KW"/>
</dbReference>
<dbReference type="InterPro" id="IPR012337">
    <property type="entry name" value="RNaseH-like_sf"/>
</dbReference>
<accession>A0A8X6W777</accession>
<dbReference type="PANTHER" id="PTHR42648">
    <property type="entry name" value="TRANSPOSASE, PUTATIVE-RELATED"/>
    <property type="match status" value="1"/>
</dbReference>
<evidence type="ECO:0000256" key="5">
    <source>
        <dbReference type="ARBA" id="ARBA00022723"/>
    </source>
</evidence>
<organism evidence="21 22">
    <name type="scientific">Trichonephila clavipes</name>
    <name type="common">Golden silk orbweaver</name>
    <name type="synonym">Nephila clavipes</name>
    <dbReference type="NCBI Taxonomy" id="2585209"/>
    <lineage>
        <taxon>Eukaryota</taxon>
        <taxon>Metazoa</taxon>
        <taxon>Ecdysozoa</taxon>
        <taxon>Arthropoda</taxon>
        <taxon>Chelicerata</taxon>
        <taxon>Arachnida</taxon>
        <taxon>Araneae</taxon>
        <taxon>Araneomorphae</taxon>
        <taxon>Entelegynae</taxon>
        <taxon>Araneoidea</taxon>
        <taxon>Nephilidae</taxon>
        <taxon>Trichonephila</taxon>
    </lineage>
</organism>
<keyword evidence="17" id="KW-0862">Zinc</keyword>
<dbReference type="Pfam" id="PF22936">
    <property type="entry name" value="Pol_BBD"/>
    <property type="match status" value="2"/>
</dbReference>
<keyword evidence="22" id="KW-1185">Reference proteome</keyword>
<feature type="region of interest" description="Disordered" evidence="18">
    <location>
        <begin position="493"/>
        <end position="528"/>
    </location>
</feature>
<dbReference type="GO" id="GO:0015074">
    <property type="term" value="P:DNA integration"/>
    <property type="evidence" value="ECO:0007669"/>
    <property type="project" value="UniProtKB-KW"/>
</dbReference>
<keyword evidence="13" id="KW-0548">Nucleotidyltransferase</keyword>
<dbReference type="GO" id="GO:0003887">
    <property type="term" value="F:DNA-directed DNA polymerase activity"/>
    <property type="evidence" value="ECO:0007669"/>
    <property type="project" value="UniProtKB-KW"/>
</dbReference>
<evidence type="ECO:0000256" key="11">
    <source>
        <dbReference type="ARBA" id="ARBA00022908"/>
    </source>
</evidence>
<dbReference type="GO" id="GO:0008270">
    <property type="term" value="F:zinc ion binding"/>
    <property type="evidence" value="ECO:0007669"/>
    <property type="project" value="UniProtKB-KW"/>
</dbReference>
<keyword evidence="12" id="KW-0695">RNA-directed DNA polymerase</keyword>
<dbReference type="Pfam" id="PF07727">
    <property type="entry name" value="RVT_2"/>
    <property type="match status" value="1"/>
</dbReference>
<dbReference type="InterPro" id="IPR054722">
    <property type="entry name" value="PolX-like_BBD"/>
</dbReference>
<dbReference type="GO" id="GO:0003676">
    <property type="term" value="F:nucleic acid binding"/>
    <property type="evidence" value="ECO:0007669"/>
    <property type="project" value="InterPro"/>
</dbReference>
<dbReference type="SUPFAM" id="SSF53098">
    <property type="entry name" value="Ribonuclease H-like"/>
    <property type="match status" value="1"/>
</dbReference>
<feature type="domain" description="CCHC-type" evidence="19">
    <location>
        <begin position="1051"/>
        <end position="1066"/>
    </location>
</feature>
<comment type="caution">
    <text evidence="21">The sequence shown here is derived from an EMBL/GenBank/DDBJ whole genome shotgun (WGS) entry which is preliminary data.</text>
</comment>
<evidence type="ECO:0000256" key="14">
    <source>
        <dbReference type="ARBA" id="ARBA00023113"/>
    </source>
</evidence>
<dbReference type="InterPro" id="IPR039537">
    <property type="entry name" value="Retrotran_Ty1/copia-like"/>
</dbReference>
<keyword evidence="16" id="KW-0511">Multifunctional enzyme</keyword>
<evidence type="ECO:0000256" key="3">
    <source>
        <dbReference type="ARBA" id="ARBA00022670"/>
    </source>
</evidence>
<protein>
    <submittedName>
        <fullName evidence="21">Retrovirus-related Pol polyprotein from transposon TNT 1-94</fullName>
    </submittedName>
</protein>
<evidence type="ECO:0000256" key="12">
    <source>
        <dbReference type="ARBA" id="ARBA00022918"/>
    </source>
</evidence>
<dbReference type="InterPro" id="IPR025724">
    <property type="entry name" value="GAG-pre-integrase_dom"/>
</dbReference>
<evidence type="ECO:0000259" key="19">
    <source>
        <dbReference type="PROSITE" id="PS50158"/>
    </source>
</evidence>
<keyword evidence="17" id="KW-0863">Zinc-finger</keyword>
<dbReference type="InterPro" id="IPR013103">
    <property type="entry name" value="RVT_2"/>
</dbReference>
<evidence type="ECO:0000256" key="1">
    <source>
        <dbReference type="ARBA" id="ARBA00002180"/>
    </source>
</evidence>
<evidence type="ECO:0000256" key="16">
    <source>
        <dbReference type="ARBA" id="ARBA00023268"/>
    </source>
</evidence>
<comment type="function">
    <text evidence="1">The aspartyl protease (PR) mediates the proteolytic cleavages of the Gag and Gag-Pol polyproteins after assembly of the VLP.</text>
</comment>
<evidence type="ECO:0000256" key="8">
    <source>
        <dbReference type="ARBA" id="ARBA00022801"/>
    </source>
</evidence>
<keyword evidence="15" id="KW-0233">DNA recombination</keyword>
<feature type="domain" description="CCHC-type" evidence="19">
    <location>
        <begin position="269"/>
        <end position="284"/>
    </location>
</feature>
<proteinExistence type="predicted"/>
<evidence type="ECO:0000256" key="4">
    <source>
        <dbReference type="ARBA" id="ARBA00022722"/>
    </source>
</evidence>
<dbReference type="Pfam" id="PF13976">
    <property type="entry name" value="gag_pre-integrs"/>
    <property type="match status" value="1"/>
</dbReference>
<keyword evidence="11" id="KW-0229">DNA integration</keyword>
<dbReference type="Pfam" id="PF00665">
    <property type="entry name" value="rve"/>
    <property type="match status" value="1"/>
</dbReference>
<keyword evidence="13" id="KW-0239">DNA-directed DNA polymerase</keyword>
<keyword evidence="4" id="KW-0540">Nuclease</keyword>
<dbReference type="Proteomes" id="UP000887159">
    <property type="component" value="Unassembled WGS sequence"/>
</dbReference>
<sequence>MNSVASTLNRVTGMEFNNQISVLTPNNWNTWKHDMQVLLMHYGCWQFIIQTKPEQPDEEATYKEKLDLQLRKDRCYTLIYTNISSDLKNLITETTDGVAAWKILKDHFEPVTRARVIQLLDQFFGTKYQPGEDVGIFISRVKTAATRLQEAGHKLDDLYIGFQLIRWLPQEFQSTVQQIYRWKEEDFRVVKIEAELILEANRLQLMKQDLEKAENAYLSSFTSKTLPGATAAAHGDPNGKNDYQKRSGKIFNCKTIKNVKQSIKTIGPCYVCNKYGHLKVNCKEKKSLPKSPSTVNETFNTEFDKGVWVIDTAATSHFCNDKSLFLDLKPITNMKMSLATEDKSCPVEGIGTLRFRVKYKGSFHEITLTDVLFNPKLRRNLLSGSRLESKGAHFVGTKGRKPSVLHLKPFGCLAYAGVPKQIRKKFDMRAKMGIMMGYAQRTKGYRIWLIDENKLVETINVRFDENKRGINFRQKVNSNLGYNLNLPDYYDDEDDSDRAKDSLTSRLVSKTSTETPSTSEKPGVSSDNHNLIPCTEVKWIRNIGRKVTGSNVYYSIEGEATRLKSFNEIERYCKRHNIEYDPSLFNFRKDNTESQGFSDLSEQQEALMVEVTIPNCYKQAIRSRDASKWRDAMDKEINVMMERKVWDLVDHPDNIKILENCWVYTIKYDENNKIVRYKARLVARGNTQLRGESFDEVFQEYKLELSKVKSLKLRCYSDSDFATNRDDRVSMGGFITFIDETPISSRTFKQKSVSLSTMEAEYVSLTEAAKEFIWLKNSRTIFMNSVASTLNRVTGMEFNNQISVLTPNNWNTWKHDMQVLLMHYGCWQFIIQTKPEQPDEEATYKEKLDLQLRKDRCYTLIYTNISSDLKNLITETTDGVAAWKILKDHFEPVTRARVIQLLDQFFGTKYQPGEDVGIFISRVKTAATRLQEAGHKLDDLYIGFQLIRWLPQEFQSTVQQIYRWKEEDFRVVKIEAELILEANRLQLMKQDLEKAENAYLSSFTSKTLPGATAAAHGDPNGKNDYQKRSGKIFNCKTIKNVKQSIKTIGPCYVCNKYGHLKVNCKEKKSLPKSPSTVNETFNTEFDKGVWVIDTAATSHFCNDKSLFLDLKPITNMKMSLATEDKSCPVEGIGTLRFRVKYKGSFHEITLTDVLFNPKLRRNLLSGSRLESKGAHFVGTKEIWHQRFCHVNNDYLVKTSKNDSVKGLPRLTDNGKTHCIPCKLAKSKRVSFKKTGAVRSKRPLELLHMDLCGPMPTESQGGNKYFLSIIDDYSRKVTVFPIRNKSDVFHTFIRFQKRAEPFLNRKVIAVRTDGGLEFCNKDIDNFLTELGIKHEITNSYTPENEWGRGEIQFNRSRWHQNIA</sequence>
<dbReference type="GO" id="GO:0004519">
    <property type="term" value="F:endonuclease activity"/>
    <property type="evidence" value="ECO:0007669"/>
    <property type="project" value="UniProtKB-KW"/>
</dbReference>
<evidence type="ECO:0000256" key="10">
    <source>
        <dbReference type="ARBA" id="ARBA00022842"/>
    </source>
</evidence>
<dbReference type="GO" id="GO:0006310">
    <property type="term" value="P:DNA recombination"/>
    <property type="evidence" value="ECO:0007669"/>
    <property type="project" value="UniProtKB-KW"/>
</dbReference>
<evidence type="ECO:0000256" key="6">
    <source>
        <dbReference type="ARBA" id="ARBA00022741"/>
    </source>
</evidence>
<reference evidence="21" key="1">
    <citation type="submission" date="2020-08" db="EMBL/GenBank/DDBJ databases">
        <title>Multicomponent nature underlies the extraordinary mechanical properties of spider dragline silk.</title>
        <authorList>
            <person name="Kono N."/>
            <person name="Nakamura H."/>
            <person name="Mori M."/>
            <person name="Yoshida Y."/>
            <person name="Ohtoshi R."/>
            <person name="Malay A.D."/>
            <person name="Moran D.A.P."/>
            <person name="Tomita M."/>
            <person name="Numata K."/>
            <person name="Arakawa K."/>
        </authorList>
    </citation>
    <scope>NUCLEOTIDE SEQUENCE</scope>
</reference>
<dbReference type="PANTHER" id="PTHR42648:SF11">
    <property type="entry name" value="TRANSPOSON TY4-P GAG-POL POLYPROTEIN"/>
    <property type="match status" value="1"/>
</dbReference>
<evidence type="ECO:0000313" key="22">
    <source>
        <dbReference type="Proteomes" id="UP000887159"/>
    </source>
</evidence>
<dbReference type="GO" id="GO:0005524">
    <property type="term" value="F:ATP binding"/>
    <property type="evidence" value="ECO:0007669"/>
    <property type="project" value="UniProtKB-KW"/>
</dbReference>
<feature type="domain" description="Integrase catalytic" evidence="20">
    <location>
        <begin position="1238"/>
        <end position="1344"/>
    </location>
</feature>
<evidence type="ECO:0000256" key="7">
    <source>
        <dbReference type="ARBA" id="ARBA00022759"/>
    </source>
</evidence>
<evidence type="ECO:0000256" key="17">
    <source>
        <dbReference type="PROSITE-ProRule" id="PRU00047"/>
    </source>
</evidence>
<dbReference type="Pfam" id="PF14223">
    <property type="entry name" value="Retrotran_gag_2"/>
    <property type="match status" value="2"/>
</dbReference>
<keyword evidence="3" id="KW-0645">Protease</keyword>
<dbReference type="InterPro" id="IPR036397">
    <property type="entry name" value="RNaseH_sf"/>
</dbReference>
<dbReference type="PROSITE" id="PS50158">
    <property type="entry name" value="ZF_CCHC"/>
    <property type="match status" value="2"/>
</dbReference>
<evidence type="ECO:0000259" key="20">
    <source>
        <dbReference type="PROSITE" id="PS50994"/>
    </source>
</evidence>
<dbReference type="GO" id="GO:0008233">
    <property type="term" value="F:peptidase activity"/>
    <property type="evidence" value="ECO:0007669"/>
    <property type="project" value="UniProtKB-KW"/>
</dbReference>
<evidence type="ECO:0000256" key="13">
    <source>
        <dbReference type="ARBA" id="ARBA00022932"/>
    </source>
</evidence>
<keyword evidence="14" id="KW-0917">Virion maturation</keyword>
<keyword evidence="7" id="KW-0255">Endonuclease</keyword>
<dbReference type="InterPro" id="IPR001878">
    <property type="entry name" value="Znf_CCHC"/>
</dbReference>
<keyword evidence="5" id="KW-0479">Metal-binding</keyword>
<evidence type="ECO:0000256" key="9">
    <source>
        <dbReference type="ARBA" id="ARBA00022840"/>
    </source>
</evidence>
<dbReference type="InterPro" id="IPR057670">
    <property type="entry name" value="SH3_retrovirus"/>
</dbReference>
<feature type="compositionally biased region" description="Low complexity" evidence="18">
    <location>
        <begin position="509"/>
        <end position="522"/>
    </location>
</feature>
<evidence type="ECO:0000256" key="15">
    <source>
        <dbReference type="ARBA" id="ARBA00023172"/>
    </source>
</evidence>
<name>A0A8X6W777_TRICX</name>